<dbReference type="HOGENOM" id="CLU_1933575_0_0_9"/>
<name>A6TS20_ALKMQ</name>
<dbReference type="KEGG" id="amt:Amet_2838"/>
<evidence type="ECO:0000313" key="1">
    <source>
        <dbReference type="EMBL" id="ABR48988.1"/>
    </source>
</evidence>
<dbReference type="Proteomes" id="UP000001572">
    <property type="component" value="Chromosome"/>
</dbReference>
<evidence type="ECO:0000313" key="2">
    <source>
        <dbReference type="Proteomes" id="UP000001572"/>
    </source>
</evidence>
<dbReference type="AlphaFoldDB" id="A6TS20"/>
<gene>
    <name evidence="1" type="ordered locus">Amet_2838</name>
</gene>
<accession>A6TS20</accession>
<keyword evidence="2" id="KW-1185">Reference proteome</keyword>
<organism evidence="1 2">
    <name type="scientific">Alkaliphilus metalliredigens (strain QYMF)</name>
    <dbReference type="NCBI Taxonomy" id="293826"/>
    <lineage>
        <taxon>Bacteria</taxon>
        <taxon>Bacillati</taxon>
        <taxon>Bacillota</taxon>
        <taxon>Clostridia</taxon>
        <taxon>Peptostreptococcales</taxon>
        <taxon>Natronincolaceae</taxon>
        <taxon>Alkaliphilus</taxon>
    </lineage>
</organism>
<dbReference type="EMBL" id="CP000724">
    <property type="protein sequence ID" value="ABR48988.1"/>
    <property type="molecule type" value="Genomic_DNA"/>
</dbReference>
<dbReference type="OrthoDB" id="1909423at2"/>
<proteinExistence type="predicted"/>
<reference evidence="2" key="1">
    <citation type="journal article" date="2016" name="Genome Announc.">
        <title>Complete genome sequence of Alkaliphilus metalliredigens strain QYMF, an alkaliphilic and metal-reducing bacterium isolated from borax-contaminated leachate ponds.</title>
        <authorList>
            <person name="Hwang C."/>
            <person name="Copeland A."/>
            <person name="Lucas S."/>
            <person name="Lapidus A."/>
            <person name="Barry K."/>
            <person name="Detter J.C."/>
            <person name="Glavina Del Rio T."/>
            <person name="Hammon N."/>
            <person name="Israni S."/>
            <person name="Dalin E."/>
            <person name="Tice H."/>
            <person name="Pitluck S."/>
            <person name="Chertkov O."/>
            <person name="Brettin T."/>
            <person name="Bruce D."/>
            <person name="Han C."/>
            <person name="Schmutz J."/>
            <person name="Larimer F."/>
            <person name="Land M.L."/>
            <person name="Hauser L."/>
            <person name="Kyrpides N."/>
            <person name="Mikhailova N."/>
            <person name="Ye Q."/>
            <person name="Zhou J."/>
            <person name="Richardson P."/>
            <person name="Fields M.W."/>
        </authorList>
    </citation>
    <scope>NUCLEOTIDE SEQUENCE [LARGE SCALE GENOMIC DNA]</scope>
    <source>
        <strain evidence="2">QYMF</strain>
    </source>
</reference>
<dbReference type="STRING" id="293826.Amet_2838"/>
<dbReference type="RefSeq" id="WP_012063959.1">
    <property type="nucleotide sequence ID" value="NC_009633.1"/>
</dbReference>
<sequence>MGSPKREKGIRLKLMEYTTEKKSYWILWKYGVLYRENKSFEEFSKKFLGGMNEEYAEQYLLEEDVQKAIKHLHKILHTQKMVELYNIYFERAKDDTNAFKAFADFSKTFFAEDKESDLAALLNGVDIDEQ</sequence>
<protein>
    <submittedName>
        <fullName evidence="1">Uncharacterized protein</fullName>
    </submittedName>
</protein>